<comment type="similarity">
    <text evidence="2">Belongs to the HAUS1 family.</text>
</comment>
<evidence type="ECO:0000256" key="7">
    <source>
        <dbReference type="ARBA" id="ARBA00023054"/>
    </source>
</evidence>
<keyword evidence="7" id="KW-0175">Coiled coil</keyword>
<dbReference type="GO" id="GO:0051225">
    <property type="term" value="P:spindle assembly"/>
    <property type="evidence" value="ECO:0007669"/>
    <property type="project" value="InterPro"/>
</dbReference>
<keyword evidence="9" id="KW-0131">Cell cycle</keyword>
<dbReference type="EMBL" id="JAANYQ010000012">
    <property type="protein sequence ID" value="KAF4121570.1"/>
    <property type="molecule type" value="Genomic_DNA"/>
</dbReference>
<comment type="subcellular location">
    <subcellularLocation>
        <location evidence="1">Cytoplasm</location>
        <location evidence="1">Cytoskeleton</location>
        <location evidence="1">Spindle</location>
    </subcellularLocation>
</comment>
<name>A0A9P4YT54_9HYPO</name>
<dbReference type="InterPro" id="IPR026243">
    <property type="entry name" value="HAUS1"/>
</dbReference>
<dbReference type="RefSeq" id="XP_035320222.1">
    <property type="nucleotide sequence ID" value="XM_035463958.1"/>
</dbReference>
<evidence type="ECO:0000256" key="6">
    <source>
        <dbReference type="ARBA" id="ARBA00022776"/>
    </source>
</evidence>
<dbReference type="GO" id="GO:0051301">
    <property type="term" value="P:cell division"/>
    <property type="evidence" value="ECO:0007669"/>
    <property type="project" value="UniProtKB-KW"/>
</dbReference>
<sequence length="306" mass="33945">MSHHRHLSEDAAIFSPSVARQAASAARDWSYIDSWLSAKYAGRPVPSFERNPETLQALLALAAFNEVADEERQMVSRAEKDALIELESMDGNKTDGNNKLRDAILAAVEDELPHEGQTALDAMASMAVQAGIAHPEPEDLARSLMQAQRRVHAAEQMQARVDALQGYVEADVDRMADLVRALDTRDDYRPPAHMARENLDLQRKVKTMTAQLPELQGRVAAAQASSANPRATIEDVSLQEQAYLDLLAQKKQLDAQISAFAGLPSDPDLARDELDHLRSQLRRATSQRDAVFEGLVERESPVKRRH</sequence>
<evidence type="ECO:0000256" key="9">
    <source>
        <dbReference type="ARBA" id="ARBA00023306"/>
    </source>
</evidence>
<dbReference type="Pfam" id="PF25762">
    <property type="entry name" value="HAUS1"/>
    <property type="match status" value="1"/>
</dbReference>
<keyword evidence="8" id="KW-0206">Cytoskeleton</keyword>
<accession>A0A9P4YT54</accession>
<dbReference type="GO" id="GO:0005819">
    <property type="term" value="C:spindle"/>
    <property type="evidence" value="ECO:0007669"/>
    <property type="project" value="UniProtKB-SubCell"/>
</dbReference>
<keyword evidence="5" id="KW-0493">Microtubule</keyword>
<evidence type="ECO:0000256" key="5">
    <source>
        <dbReference type="ARBA" id="ARBA00022701"/>
    </source>
</evidence>
<dbReference type="PANTHER" id="PTHR31570">
    <property type="entry name" value="HAUS AUGMIN-LIKE COMPLEX SUBUNIT 1"/>
    <property type="match status" value="1"/>
</dbReference>
<evidence type="ECO:0000256" key="3">
    <source>
        <dbReference type="ARBA" id="ARBA00022490"/>
    </source>
</evidence>
<evidence type="ECO:0000256" key="8">
    <source>
        <dbReference type="ARBA" id="ARBA00023212"/>
    </source>
</evidence>
<gene>
    <name evidence="10" type="ORF">GMORB2_1978</name>
</gene>
<dbReference type="GO" id="GO:0070652">
    <property type="term" value="C:HAUS complex"/>
    <property type="evidence" value="ECO:0007669"/>
    <property type="project" value="InterPro"/>
</dbReference>
<evidence type="ECO:0000313" key="11">
    <source>
        <dbReference type="Proteomes" id="UP000749293"/>
    </source>
</evidence>
<keyword evidence="4" id="KW-0132">Cell division</keyword>
<evidence type="ECO:0000256" key="1">
    <source>
        <dbReference type="ARBA" id="ARBA00004186"/>
    </source>
</evidence>
<organism evidence="10 11">
    <name type="scientific">Geosmithia morbida</name>
    <dbReference type="NCBI Taxonomy" id="1094350"/>
    <lineage>
        <taxon>Eukaryota</taxon>
        <taxon>Fungi</taxon>
        <taxon>Dikarya</taxon>
        <taxon>Ascomycota</taxon>
        <taxon>Pezizomycotina</taxon>
        <taxon>Sordariomycetes</taxon>
        <taxon>Hypocreomycetidae</taxon>
        <taxon>Hypocreales</taxon>
        <taxon>Bionectriaceae</taxon>
        <taxon>Geosmithia</taxon>
    </lineage>
</organism>
<dbReference type="PANTHER" id="PTHR31570:SF1">
    <property type="entry name" value="HAUS AUGMIN-LIKE COMPLEX SUBUNIT 1"/>
    <property type="match status" value="1"/>
</dbReference>
<reference evidence="10" key="1">
    <citation type="submission" date="2020-03" db="EMBL/GenBank/DDBJ databases">
        <title>Site-based positive gene gene selection in Geosmithia morbida across the United States reveals a broad range of putative effectors and factors for local host and environmental adapation.</title>
        <authorList>
            <person name="Onufrak A."/>
            <person name="Murdoch R.W."/>
            <person name="Gazis R."/>
            <person name="Huff M."/>
            <person name="Staton M."/>
            <person name="Klingeman W."/>
            <person name="Hadziabdic D."/>
        </authorList>
    </citation>
    <scope>NUCLEOTIDE SEQUENCE</scope>
    <source>
        <strain evidence="10">1262</strain>
    </source>
</reference>
<dbReference type="OrthoDB" id="5372507at2759"/>
<proteinExistence type="inferred from homology"/>
<evidence type="ECO:0000256" key="2">
    <source>
        <dbReference type="ARBA" id="ARBA00005479"/>
    </source>
</evidence>
<dbReference type="AlphaFoldDB" id="A0A9P4YT54"/>
<dbReference type="GO" id="GO:0005874">
    <property type="term" value="C:microtubule"/>
    <property type="evidence" value="ECO:0007669"/>
    <property type="project" value="UniProtKB-KW"/>
</dbReference>
<keyword evidence="6" id="KW-0498">Mitosis</keyword>
<dbReference type="Proteomes" id="UP000749293">
    <property type="component" value="Unassembled WGS sequence"/>
</dbReference>
<comment type="caution">
    <text evidence="10">The sequence shown here is derived from an EMBL/GenBank/DDBJ whole genome shotgun (WGS) entry which is preliminary data.</text>
</comment>
<dbReference type="GO" id="GO:0005829">
    <property type="term" value="C:cytosol"/>
    <property type="evidence" value="ECO:0007669"/>
    <property type="project" value="TreeGrafter"/>
</dbReference>
<keyword evidence="11" id="KW-1185">Reference proteome</keyword>
<protein>
    <submittedName>
        <fullName evidence="10">HAUS augmin-like complex subunit 1</fullName>
    </submittedName>
</protein>
<dbReference type="GeneID" id="55968208"/>
<evidence type="ECO:0000313" key="10">
    <source>
        <dbReference type="EMBL" id="KAF4121570.1"/>
    </source>
</evidence>
<evidence type="ECO:0000256" key="4">
    <source>
        <dbReference type="ARBA" id="ARBA00022618"/>
    </source>
</evidence>
<keyword evidence="3" id="KW-0963">Cytoplasm</keyword>